<sequence length="359" mass="41604">MTCKRKRLKSIDSLPDDLLFKILLHLPTQDIYDKARLVCRKWYRIIHTHHFVYEHLQHTTYGLLFQGFVENAIFLALRQGRIEISRYSFKFIVPVWATCNGLIVQFDCHNYKAIYITNPITKQIFVIPSFISIMVRKHLCGIAYAMASMEYKVVVTHDPDGVLKGQRCAILTVGVDKSWRNVPTEHLSLEARKVFNKGPLITEGFMHWAMGGGVLTLNVETETITETPAPVPQVYTRVQMCYVSTGKYLTLLIRCGQYLWQFWEMKPETGEWRKLPNISLEAQKCRMEQLGFEHSDTIYPSGWLKYPEVLTFVVSGPDRSSMIFCHLLTQEIDLIDIPNFTDLHKVVVHRNSLVWSSDI</sequence>
<reference evidence="2 3" key="1">
    <citation type="journal article" date="2021" name="Comput. Struct. Biotechnol. J.">
        <title>De novo genome assembly of the potent medicinal plant Rehmannia glutinosa using nanopore technology.</title>
        <authorList>
            <person name="Ma L."/>
            <person name="Dong C."/>
            <person name="Song C."/>
            <person name="Wang X."/>
            <person name="Zheng X."/>
            <person name="Niu Y."/>
            <person name="Chen S."/>
            <person name="Feng W."/>
        </authorList>
    </citation>
    <scope>NUCLEOTIDE SEQUENCE [LARGE SCALE GENOMIC DNA]</scope>
    <source>
        <strain evidence="2">DH-2019</strain>
    </source>
</reference>
<organism evidence="2 3">
    <name type="scientific">Rehmannia glutinosa</name>
    <name type="common">Chinese foxglove</name>
    <dbReference type="NCBI Taxonomy" id="99300"/>
    <lineage>
        <taxon>Eukaryota</taxon>
        <taxon>Viridiplantae</taxon>
        <taxon>Streptophyta</taxon>
        <taxon>Embryophyta</taxon>
        <taxon>Tracheophyta</taxon>
        <taxon>Spermatophyta</taxon>
        <taxon>Magnoliopsida</taxon>
        <taxon>eudicotyledons</taxon>
        <taxon>Gunneridae</taxon>
        <taxon>Pentapetalae</taxon>
        <taxon>asterids</taxon>
        <taxon>lamiids</taxon>
        <taxon>Lamiales</taxon>
        <taxon>Orobanchaceae</taxon>
        <taxon>Rehmannieae</taxon>
        <taxon>Rehmannia</taxon>
    </lineage>
</organism>
<gene>
    <name evidence="2" type="ORF">DH2020_001262</name>
</gene>
<protein>
    <recommendedName>
        <fullName evidence="1">F-box domain-containing protein</fullName>
    </recommendedName>
</protein>
<evidence type="ECO:0000259" key="1">
    <source>
        <dbReference type="PROSITE" id="PS50181"/>
    </source>
</evidence>
<comment type="caution">
    <text evidence="2">The sequence shown here is derived from an EMBL/GenBank/DDBJ whole genome shotgun (WGS) entry which is preliminary data.</text>
</comment>
<dbReference type="SMART" id="SM00256">
    <property type="entry name" value="FBOX"/>
    <property type="match status" value="1"/>
</dbReference>
<dbReference type="Proteomes" id="UP001318860">
    <property type="component" value="Unassembled WGS sequence"/>
</dbReference>
<name>A0ABR0XZ96_REHGL</name>
<dbReference type="SUPFAM" id="SSF81383">
    <property type="entry name" value="F-box domain"/>
    <property type="match status" value="1"/>
</dbReference>
<dbReference type="InterPro" id="IPR050796">
    <property type="entry name" value="SCF_F-box_component"/>
</dbReference>
<dbReference type="PANTHER" id="PTHR31672">
    <property type="entry name" value="BNACNNG10540D PROTEIN"/>
    <property type="match status" value="1"/>
</dbReference>
<dbReference type="InterPro" id="IPR001810">
    <property type="entry name" value="F-box_dom"/>
</dbReference>
<evidence type="ECO:0000313" key="3">
    <source>
        <dbReference type="Proteomes" id="UP001318860"/>
    </source>
</evidence>
<feature type="domain" description="F-box" evidence="1">
    <location>
        <begin position="8"/>
        <end position="56"/>
    </location>
</feature>
<dbReference type="PROSITE" id="PS50181">
    <property type="entry name" value="FBOX"/>
    <property type="match status" value="1"/>
</dbReference>
<dbReference type="CDD" id="cd09917">
    <property type="entry name" value="F-box_SF"/>
    <property type="match status" value="1"/>
</dbReference>
<dbReference type="Pfam" id="PF08268">
    <property type="entry name" value="FBA_3"/>
    <property type="match status" value="1"/>
</dbReference>
<dbReference type="InterPro" id="IPR017451">
    <property type="entry name" value="F-box-assoc_interact_dom"/>
</dbReference>
<evidence type="ECO:0000313" key="2">
    <source>
        <dbReference type="EMBL" id="KAK6164398.1"/>
    </source>
</evidence>
<dbReference type="Pfam" id="PF12937">
    <property type="entry name" value="F-box-like"/>
    <property type="match status" value="1"/>
</dbReference>
<keyword evidence="3" id="KW-1185">Reference proteome</keyword>
<dbReference type="InterPro" id="IPR013187">
    <property type="entry name" value="F-box-assoc_dom_typ3"/>
</dbReference>
<dbReference type="EMBL" id="JABTTQ020000001">
    <property type="protein sequence ID" value="KAK6164398.1"/>
    <property type="molecule type" value="Genomic_DNA"/>
</dbReference>
<proteinExistence type="predicted"/>
<dbReference type="NCBIfam" id="TIGR01640">
    <property type="entry name" value="F_box_assoc_1"/>
    <property type="match status" value="1"/>
</dbReference>
<accession>A0ABR0XZ96</accession>
<dbReference type="InterPro" id="IPR036047">
    <property type="entry name" value="F-box-like_dom_sf"/>
</dbReference>
<dbReference type="Gene3D" id="1.20.1280.50">
    <property type="match status" value="1"/>
</dbReference>